<keyword evidence="1 7" id="KW-0479">Metal-binding</keyword>
<feature type="binding site" evidence="7">
    <location>
        <position position="36"/>
    </location>
    <ligand>
        <name>Mg(2+)</name>
        <dbReference type="ChEBI" id="CHEBI:18420"/>
    </ligand>
</feature>
<dbReference type="FunFam" id="1.10.400.10:FF:000002">
    <property type="entry name" value="guanine nucleotide-binding protein G(Q) subunit alpha"/>
    <property type="match status" value="1"/>
</dbReference>
<evidence type="ECO:0000256" key="6">
    <source>
        <dbReference type="PIRSR" id="PIRSR601019-1"/>
    </source>
</evidence>
<dbReference type="GO" id="GO:0005737">
    <property type="term" value="C:cytoplasm"/>
    <property type="evidence" value="ECO:0007669"/>
    <property type="project" value="TreeGrafter"/>
</dbReference>
<dbReference type="PRINTS" id="PR00318">
    <property type="entry name" value="GPROTEINA"/>
</dbReference>
<evidence type="ECO:0000313" key="9">
    <source>
        <dbReference type="Proteomes" id="UP000816034"/>
    </source>
</evidence>
<evidence type="ECO:0000256" key="2">
    <source>
        <dbReference type="ARBA" id="ARBA00022741"/>
    </source>
</evidence>
<dbReference type="InterPro" id="IPR001019">
    <property type="entry name" value="Gprotein_alpha_su"/>
</dbReference>
<name>A0AA88KNY0_NAELO</name>
<dbReference type="RefSeq" id="XP_044554497.1">
    <property type="nucleotide sequence ID" value="XM_044686971.1"/>
</dbReference>
<dbReference type="PANTHER" id="PTHR10218">
    <property type="entry name" value="GTP-BINDING PROTEIN ALPHA SUBUNIT"/>
    <property type="match status" value="1"/>
</dbReference>
<feature type="binding site" evidence="7">
    <location>
        <position position="174"/>
    </location>
    <ligand>
        <name>Mg(2+)</name>
        <dbReference type="ChEBI" id="CHEBI:18420"/>
    </ligand>
</feature>
<reference evidence="8 9" key="1">
    <citation type="journal article" date="2018" name="BMC Genomics">
        <title>The genome of Naegleria lovaniensis, the basis for a comparative approach to unravel pathogenicity factors of the human pathogenic amoeba N. fowleri.</title>
        <authorList>
            <person name="Liechti N."/>
            <person name="Schurch N."/>
            <person name="Bruggmann R."/>
            <person name="Wittwer M."/>
        </authorList>
    </citation>
    <scope>NUCLEOTIDE SEQUENCE [LARGE SCALE GENOMIC DNA]</scope>
    <source>
        <strain evidence="8 9">ATCC 30569</strain>
    </source>
</reference>
<dbReference type="GO" id="GO:0001664">
    <property type="term" value="F:G protein-coupled receptor binding"/>
    <property type="evidence" value="ECO:0007669"/>
    <property type="project" value="TreeGrafter"/>
</dbReference>
<feature type="binding site" evidence="6">
    <location>
        <begin position="143"/>
        <end position="144"/>
    </location>
    <ligand>
        <name>GTP</name>
        <dbReference type="ChEBI" id="CHEBI:37565"/>
    </ligand>
</feature>
<dbReference type="PROSITE" id="PS51882">
    <property type="entry name" value="G_ALPHA"/>
    <property type="match status" value="1"/>
</dbReference>
<evidence type="ECO:0000256" key="1">
    <source>
        <dbReference type="ARBA" id="ARBA00022723"/>
    </source>
</evidence>
<proteinExistence type="predicted"/>
<feature type="binding site" evidence="6">
    <location>
        <begin position="193"/>
        <end position="197"/>
    </location>
    <ligand>
        <name>GTP</name>
        <dbReference type="ChEBI" id="CHEBI:37565"/>
    </ligand>
</feature>
<dbReference type="Gene3D" id="3.40.50.300">
    <property type="entry name" value="P-loop containing nucleotide triphosphate hydrolases"/>
    <property type="match status" value="1"/>
</dbReference>
<dbReference type="GO" id="GO:0031683">
    <property type="term" value="F:G-protein beta/gamma-subunit complex binding"/>
    <property type="evidence" value="ECO:0007669"/>
    <property type="project" value="InterPro"/>
</dbReference>
<feature type="binding site" evidence="6">
    <location>
        <position position="319"/>
    </location>
    <ligand>
        <name>GTP</name>
        <dbReference type="ChEBI" id="CHEBI:37565"/>
    </ligand>
</feature>
<evidence type="ECO:0000256" key="5">
    <source>
        <dbReference type="ARBA" id="ARBA00023224"/>
    </source>
</evidence>
<dbReference type="PANTHER" id="PTHR10218:SF302">
    <property type="entry name" value="GUANINE NUCLEOTIDE-BINDING PROTEIN ALPHA-5 SUBUNIT"/>
    <property type="match status" value="1"/>
</dbReference>
<feature type="binding site" evidence="6">
    <location>
        <begin position="32"/>
        <end position="37"/>
    </location>
    <ligand>
        <name>GTP</name>
        <dbReference type="ChEBI" id="CHEBI:37565"/>
    </ligand>
</feature>
<dbReference type="EMBL" id="PYSW02000004">
    <property type="protein sequence ID" value="KAG2392603.1"/>
    <property type="molecule type" value="Genomic_DNA"/>
</dbReference>
<keyword evidence="5" id="KW-0807">Transducer</keyword>
<evidence type="ECO:0000256" key="3">
    <source>
        <dbReference type="ARBA" id="ARBA00022842"/>
    </source>
</evidence>
<dbReference type="GO" id="GO:0007188">
    <property type="term" value="P:adenylate cyclase-modulating G protein-coupled receptor signaling pathway"/>
    <property type="evidence" value="ECO:0007669"/>
    <property type="project" value="TreeGrafter"/>
</dbReference>
<comment type="caution">
    <text evidence="8">The sequence shown here is derived from an EMBL/GenBank/DDBJ whole genome shotgun (WGS) entry which is preliminary data.</text>
</comment>
<dbReference type="FunFam" id="3.40.50.300:FF:000181">
    <property type="entry name" value="Guanine nucleotide-binding protein subunit alpha"/>
    <property type="match status" value="1"/>
</dbReference>
<protein>
    <submittedName>
        <fullName evidence="8">Uncharacterized protein</fullName>
    </submittedName>
</protein>
<feature type="binding site" evidence="6">
    <location>
        <begin position="262"/>
        <end position="265"/>
    </location>
    <ligand>
        <name>GTP</name>
        <dbReference type="ChEBI" id="CHEBI:37565"/>
    </ligand>
</feature>
<keyword evidence="3 7" id="KW-0460">Magnesium</keyword>
<dbReference type="InterPro" id="IPR027417">
    <property type="entry name" value="P-loop_NTPase"/>
</dbReference>
<evidence type="ECO:0000313" key="8">
    <source>
        <dbReference type="EMBL" id="KAG2392603.1"/>
    </source>
</evidence>
<organism evidence="8 9">
    <name type="scientific">Naegleria lovaniensis</name>
    <name type="common">Amoeba</name>
    <dbReference type="NCBI Taxonomy" id="51637"/>
    <lineage>
        <taxon>Eukaryota</taxon>
        <taxon>Discoba</taxon>
        <taxon>Heterolobosea</taxon>
        <taxon>Tetramitia</taxon>
        <taxon>Eutetramitia</taxon>
        <taxon>Vahlkampfiidae</taxon>
        <taxon>Naegleria</taxon>
    </lineage>
</organism>
<dbReference type="InterPro" id="IPR011025">
    <property type="entry name" value="GproteinA_insert"/>
</dbReference>
<evidence type="ECO:0000256" key="4">
    <source>
        <dbReference type="ARBA" id="ARBA00023134"/>
    </source>
</evidence>
<dbReference type="Gene3D" id="1.10.400.10">
    <property type="entry name" value="GI Alpha 1, domain 2-like"/>
    <property type="match status" value="1"/>
</dbReference>
<dbReference type="AlphaFoldDB" id="A0AA88KNY0"/>
<accession>A0AA88KNY0</accession>
<dbReference type="Proteomes" id="UP000816034">
    <property type="component" value="Unassembled WGS sequence"/>
</dbReference>
<gene>
    <name evidence="8" type="ORF">C9374_011328</name>
</gene>
<dbReference type="SUPFAM" id="SSF52540">
    <property type="entry name" value="P-loop containing nucleoside triphosphate hydrolases"/>
    <property type="match status" value="1"/>
</dbReference>
<keyword evidence="4 6" id="KW-0342">GTP-binding</keyword>
<dbReference type="SMART" id="SM00275">
    <property type="entry name" value="G_alpha"/>
    <property type="match status" value="1"/>
</dbReference>
<sequence length="339" mass="39279">MGNCLGGNKNNHNVRPVVKNKDVKLLLLGAGESGKSTLFKQFKILKEGTYTPEERAIFASTIKGNIVRSMISMVEACDELGEEIEKEENKQFAQELIQLDDENALLNVDAFYNAELVQKLKQLWSDTGIQNVLQRRDEYQLLDSTEYFYQRIDAVSEKNYVPTDRDILMCRTKTTGVVELKFEQDGTKVSLIDVGGQRNERKKWIHCFENVTAILFVASMSEFDQKCYEDDSTNRIQESLLLFDEIVNSRYFIDTPVIFFLNKKDIFQKKIETKKLSDFFPDYQGPPHDFDATSKYMLQKFTSRINDQNREFYPFITCATDTDNVKNIFDSVKKIVIKK</sequence>
<dbReference type="GO" id="GO:0005834">
    <property type="term" value="C:heterotrimeric G-protein complex"/>
    <property type="evidence" value="ECO:0007669"/>
    <property type="project" value="TreeGrafter"/>
</dbReference>
<keyword evidence="2 6" id="KW-0547">Nucleotide-binding</keyword>
<dbReference type="Pfam" id="PF00503">
    <property type="entry name" value="G-alpha"/>
    <property type="match status" value="1"/>
</dbReference>
<dbReference type="SUPFAM" id="SSF47895">
    <property type="entry name" value="Transducin (alpha subunit), insertion domain"/>
    <property type="match status" value="1"/>
</dbReference>
<feature type="binding site" evidence="6">
    <location>
        <begin position="168"/>
        <end position="174"/>
    </location>
    <ligand>
        <name>GTP</name>
        <dbReference type="ChEBI" id="CHEBI:37565"/>
    </ligand>
</feature>
<dbReference type="GeneID" id="68103782"/>
<dbReference type="GO" id="GO:0003924">
    <property type="term" value="F:GTPase activity"/>
    <property type="evidence" value="ECO:0007669"/>
    <property type="project" value="InterPro"/>
</dbReference>
<keyword evidence="9" id="KW-1185">Reference proteome</keyword>
<dbReference type="GO" id="GO:0046872">
    <property type="term" value="F:metal ion binding"/>
    <property type="evidence" value="ECO:0007669"/>
    <property type="project" value="UniProtKB-KW"/>
</dbReference>
<dbReference type="GO" id="GO:0005525">
    <property type="term" value="F:GTP binding"/>
    <property type="evidence" value="ECO:0007669"/>
    <property type="project" value="UniProtKB-KW"/>
</dbReference>
<dbReference type="CDD" id="cd00066">
    <property type="entry name" value="G-alpha"/>
    <property type="match status" value="1"/>
</dbReference>
<evidence type="ECO:0000256" key="7">
    <source>
        <dbReference type="PIRSR" id="PIRSR601019-2"/>
    </source>
</evidence>